<reference evidence="2 3" key="1">
    <citation type="submission" date="2016-10" db="EMBL/GenBank/DDBJ databases">
        <authorList>
            <person name="de Groot N.N."/>
        </authorList>
    </citation>
    <scope>NUCLEOTIDE SEQUENCE [LARGE SCALE GENOMIC DNA]</scope>
    <source>
        <strain evidence="2 3">DSM 16213</strain>
    </source>
</reference>
<dbReference type="InterPro" id="IPR029044">
    <property type="entry name" value="Nucleotide-diphossugar_trans"/>
</dbReference>
<name>A0A1H7YUT0_9RHOB</name>
<evidence type="ECO:0000313" key="3">
    <source>
        <dbReference type="Proteomes" id="UP000199585"/>
    </source>
</evidence>
<dbReference type="EMBL" id="FOCI01000001">
    <property type="protein sequence ID" value="SEM49138.1"/>
    <property type="molecule type" value="Genomic_DNA"/>
</dbReference>
<evidence type="ECO:0000256" key="1">
    <source>
        <dbReference type="SAM" id="MobiDB-lite"/>
    </source>
</evidence>
<dbReference type="RefSeq" id="WP_245731203.1">
    <property type="nucleotide sequence ID" value="NZ_FOCI01000001.1"/>
</dbReference>
<evidence type="ECO:0000313" key="2">
    <source>
        <dbReference type="EMBL" id="SEM49138.1"/>
    </source>
</evidence>
<proteinExistence type="predicted"/>
<dbReference type="AlphaFoldDB" id="A0A1H7YUT0"/>
<keyword evidence="3" id="KW-1185">Reference proteome</keyword>
<accession>A0A1H7YUT0</accession>
<dbReference type="STRING" id="245187.SAMN04488003_101297"/>
<dbReference type="Proteomes" id="UP000199585">
    <property type="component" value="Unassembled WGS sequence"/>
</dbReference>
<organism evidence="2 3">
    <name type="scientific">Loktanella fryxellensis</name>
    <dbReference type="NCBI Taxonomy" id="245187"/>
    <lineage>
        <taxon>Bacteria</taxon>
        <taxon>Pseudomonadati</taxon>
        <taxon>Pseudomonadota</taxon>
        <taxon>Alphaproteobacteria</taxon>
        <taxon>Rhodobacterales</taxon>
        <taxon>Roseobacteraceae</taxon>
        <taxon>Loktanella</taxon>
    </lineage>
</organism>
<feature type="region of interest" description="Disordered" evidence="1">
    <location>
        <begin position="1"/>
        <end position="23"/>
    </location>
</feature>
<dbReference type="SUPFAM" id="SSF53448">
    <property type="entry name" value="Nucleotide-diphospho-sugar transferases"/>
    <property type="match status" value="1"/>
</dbReference>
<sequence length="324" mass="35161">MTGPRPDIGMTGPRPDIGMTGPGPDIGMTGPSPDIGMTGPSPDIGMTGPGSDIGMKPASPAPVPVIACFKWGAGYPAADTNVLFRALRDLMGVPHRFVCVTDDGTGLDDGIEVLPLPAFALPHGHWTPGMWPKLAIFAPGLFADGTPVLLMDVDVMVLRDLAPLVDRVRAQPGLHIIRDWPNLTERVTPWRAKGPRLSNSSVVGFTAGTQGQIWDAFHTAGWDTLAPQVNDQDFIHHHAQDRLHWPDGWVLSFKKSVVWHVPLNYLAAPARPREAFVVAFHGKPDMADLLQAPGVRWGTKERFGRAPVPWVMDYQRRYGDAPPA</sequence>
<evidence type="ECO:0008006" key="4">
    <source>
        <dbReference type="Google" id="ProtNLM"/>
    </source>
</evidence>
<gene>
    <name evidence="2" type="ORF">SAMN04488003_101297</name>
</gene>
<protein>
    <recommendedName>
        <fullName evidence="4">Glycosyl transferase family 8</fullName>
    </recommendedName>
</protein>